<sequence length="91" mass="9669">MEPRTGACSKPRDETGPGTSGTPRFRAVPVALPGISSEAACRGGPSRDLELPANPGVRAQTGENGDAVPSTQAPRPNKRDRKLKSRRRVHK</sequence>
<feature type="compositionally biased region" description="Basic residues" evidence="1">
    <location>
        <begin position="76"/>
        <end position="91"/>
    </location>
</feature>
<dbReference type="AlphaFoldDB" id="A0AAV7T396"/>
<protein>
    <submittedName>
        <fullName evidence="2">Uncharacterized protein</fullName>
    </submittedName>
</protein>
<proteinExistence type="predicted"/>
<organism evidence="2 3">
    <name type="scientific">Pleurodeles waltl</name>
    <name type="common">Iberian ribbed newt</name>
    <dbReference type="NCBI Taxonomy" id="8319"/>
    <lineage>
        <taxon>Eukaryota</taxon>
        <taxon>Metazoa</taxon>
        <taxon>Chordata</taxon>
        <taxon>Craniata</taxon>
        <taxon>Vertebrata</taxon>
        <taxon>Euteleostomi</taxon>
        <taxon>Amphibia</taxon>
        <taxon>Batrachia</taxon>
        <taxon>Caudata</taxon>
        <taxon>Salamandroidea</taxon>
        <taxon>Salamandridae</taxon>
        <taxon>Pleurodelinae</taxon>
        <taxon>Pleurodeles</taxon>
    </lineage>
</organism>
<comment type="caution">
    <text evidence="2">The sequence shown here is derived from an EMBL/GenBank/DDBJ whole genome shotgun (WGS) entry which is preliminary data.</text>
</comment>
<feature type="region of interest" description="Disordered" evidence="1">
    <location>
        <begin position="1"/>
        <end position="91"/>
    </location>
</feature>
<evidence type="ECO:0000313" key="2">
    <source>
        <dbReference type="EMBL" id="KAJ1170721.1"/>
    </source>
</evidence>
<evidence type="ECO:0000256" key="1">
    <source>
        <dbReference type="SAM" id="MobiDB-lite"/>
    </source>
</evidence>
<evidence type="ECO:0000313" key="3">
    <source>
        <dbReference type="Proteomes" id="UP001066276"/>
    </source>
</evidence>
<accession>A0AAV7T396</accession>
<keyword evidence="3" id="KW-1185">Reference proteome</keyword>
<name>A0AAV7T396_PLEWA</name>
<gene>
    <name evidence="2" type="ORF">NDU88_002594</name>
</gene>
<dbReference type="EMBL" id="JANPWB010000007">
    <property type="protein sequence ID" value="KAJ1170721.1"/>
    <property type="molecule type" value="Genomic_DNA"/>
</dbReference>
<reference evidence="2" key="1">
    <citation type="journal article" date="2022" name="bioRxiv">
        <title>Sequencing and chromosome-scale assembly of the giantPleurodeles waltlgenome.</title>
        <authorList>
            <person name="Brown T."/>
            <person name="Elewa A."/>
            <person name="Iarovenko S."/>
            <person name="Subramanian E."/>
            <person name="Araus A.J."/>
            <person name="Petzold A."/>
            <person name="Susuki M."/>
            <person name="Suzuki K.-i.T."/>
            <person name="Hayashi T."/>
            <person name="Toyoda A."/>
            <person name="Oliveira C."/>
            <person name="Osipova E."/>
            <person name="Leigh N.D."/>
            <person name="Simon A."/>
            <person name="Yun M.H."/>
        </authorList>
    </citation>
    <scope>NUCLEOTIDE SEQUENCE</scope>
    <source>
        <strain evidence="2">20211129_DDA</strain>
        <tissue evidence="2">Liver</tissue>
    </source>
</reference>
<dbReference type="Proteomes" id="UP001066276">
    <property type="component" value="Chromosome 4_1"/>
</dbReference>